<feature type="transmembrane region" description="Helical" evidence="7">
    <location>
        <begin position="321"/>
        <end position="349"/>
    </location>
</feature>
<feature type="transmembrane region" description="Helical" evidence="7">
    <location>
        <begin position="287"/>
        <end position="309"/>
    </location>
</feature>
<sequence length="605" mass="65735">MTASNYKRDSDDGLDRSSHAQTIPPAPDSAALEPFAEAKKFSESDAGDGTKREDMYLHGKALALCMVSVYFCLFLFALDQTIIVTLLSKVGNKFDGLDKIGWLGSGFFFSMAILVIFWGKLALLFGRKYIMIASIILFEAGSLMCALASSMNVLIGGRVLAGIGGGGIQTSVFILITEIMPIHKRPLGMALVGSVFAVASVLGPLIGGAFTTHVTWRWCFYINLPVGGLSLVLFCWTFNPPNTKGSAREKLKFIDYIGTLLLTGGLIMILVAITLGGRDYSWHSGTVVALFVVGGILTIAFFLWTFNYAKHPLIPWEIAKVIQITAAGIALFGMFGYFLATMLYLSIYFQVIHNADAWNSGVHLLPEIVSVVLTSTTCGILIKTTTFIKPFAVVGAFIGFIGCGLISLLDVDSSNSEKIGYMIPVGIGIGMQMQSCFVGGQVKAPKTDGGVIFATSWMNFLRSIGAALAATLADAVYTTSFVNKVGPELKKQTQSIQEELSHYNLKKLINSNAVIHTMTPESQAFIKEIIMSSIRNVFYMSLGFAAICTILVMFTTNERLPTAFMAPREDEGNKEEENHEEDQPVQLGNTTESATIVRDTRTSHE</sequence>
<feature type="region of interest" description="Disordered" evidence="6">
    <location>
        <begin position="1"/>
        <end position="31"/>
    </location>
</feature>
<evidence type="ECO:0000256" key="2">
    <source>
        <dbReference type="ARBA" id="ARBA00008335"/>
    </source>
</evidence>
<feature type="transmembrane region" description="Helical" evidence="7">
    <location>
        <begin position="100"/>
        <end position="118"/>
    </location>
</feature>
<dbReference type="Proteomes" id="UP000182334">
    <property type="component" value="Chromosome VII"/>
</dbReference>
<dbReference type="CDD" id="cd17502">
    <property type="entry name" value="MFS_Azr1_MDR_like"/>
    <property type="match status" value="1"/>
</dbReference>
<dbReference type="GO" id="GO:0005886">
    <property type="term" value="C:plasma membrane"/>
    <property type="evidence" value="ECO:0007669"/>
    <property type="project" value="TreeGrafter"/>
</dbReference>
<dbReference type="InterPro" id="IPR011701">
    <property type="entry name" value="MFS"/>
</dbReference>
<name>A0A1L0DMZ6_9ASCO</name>
<evidence type="ECO:0000256" key="1">
    <source>
        <dbReference type="ARBA" id="ARBA00004141"/>
    </source>
</evidence>
<keyword evidence="5 7" id="KW-0472">Membrane</keyword>
<feature type="transmembrane region" description="Helical" evidence="7">
    <location>
        <begin position="421"/>
        <end position="440"/>
    </location>
</feature>
<dbReference type="Gene3D" id="1.20.1250.20">
    <property type="entry name" value="MFS general substrate transporter like domains"/>
    <property type="match status" value="1"/>
</dbReference>
<dbReference type="InterPro" id="IPR020846">
    <property type="entry name" value="MFS_dom"/>
</dbReference>
<dbReference type="InterPro" id="IPR036259">
    <property type="entry name" value="MFS_trans_sf"/>
</dbReference>
<feature type="transmembrane region" description="Helical" evidence="7">
    <location>
        <begin position="222"/>
        <end position="241"/>
    </location>
</feature>
<evidence type="ECO:0000256" key="4">
    <source>
        <dbReference type="ARBA" id="ARBA00022989"/>
    </source>
</evidence>
<evidence type="ECO:0000256" key="6">
    <source>
        <dbReference type="SAM" id="MobiDB-lite"/>
    </source>
</evidence>
<feature type="compositionally biased region" description="Basic and acidic residues" evidence="6">
    <location>
        <begin position="1"/>
        <end position="18"/>
    </location>
</feature>
<dbReference type="AlphaFoldDB" id="A0A1L0DMZ6"/>
<feature type="transmembrane region" description="Helical" evidence="7">
    <location>
        <begin position="188"/>
        <end position="210"/>
    </location>
</feature>
<evidence type="ECO:0000256" key="7">
    <source>
        <dbReference type="SAM" id="Phobius"/>
    </source>
</evidence>
<gene>
    <name evidence="9" type="ORF">SAMEA4029010_CIC11G00000000577</name>
</gene>
<feature type="domain" description="Major facilitator superfamily (MFS) profile" evidence="8">
    <location>
        <begin position="65"/>
        <end position="560"/>
    </location>
</feature>
<protein>
    <submittedName>
        <fullName evidence="9">CIC11C00000000577</fullName>
    </submittedName>
</protein>
<accession>A0A1L0DMZ6</accession>
<proteinExistence type="inferred from homology"/>
<keyword evidence="4 7" id="KW-1133">Transmembrane helix</keyword>
<comment type="subcellular location">
    <subcellularLocation>
        <location evidence="1">Membrane</location>
        <topology evidence="1">Multi-pass membrane protein</topology>
    </subcellularLocation>
</comment>
<feature type="transmembrane region" description="Helical" evidence="7">
    <location>
        <begin position="253"/>
        <end position="275"/>
    </location>
</feature>
<evidence type="ECO:0000256" key="5">
    <source>
        <dbReference type="ARBA" id="ARBA00023136"/>
    </source>
</evidence>
<dbReference type="PROSITE" id="PS00217">
    <property type="entry name" value="SUGAR_TRANSPORT_2"/>
    <property type="match status" value="1"/>
</dbReference>
<keyword evidence="10" id="KW-1185">Reference proteome</keyword>
<dbReference type="GO" id="GO:0022857">
    <property type="term" value="F:transmembrane transporter activity"/>
    <property type="evidence" value="ECO:0007669"/>
    <property type="project" value="InterPro"/>
</dbReference>
<evidence type="ECO:0000256" key="3">
    <source>
        <dbReference type="ARBA" id="ARBA00022692"/>
    </source>
</evidence>
<dbReference type="InterPro" id="IPR005829">
    <property type="entry name" value="Sugar_transporter_CS"/>
</dbReference>
<feature type="transmembrane region" description="Helical" evidence="7">
    <location>
        <begin position="391"/>
        <end position="409"/>
    </location>
</feature>
<feature type="transmembrane region" description="Helical" evidence="7">
    <location>
        <begin position="61"/>
        <end position="88"/>
    </location>
</feature>
<dbReference type="OrthoDB" id="10021397at2759"/>
<dbReference type="Pfam" id="PF07690">
    <property type="entry name" value="MFS_1"/>
    <property type="match status" value="1"/>
</dbReference>
<feature type="transmembrane region" description="Helical" evidence="7">
    <location>
        <begin position="130"/>
        <end position="149"/>
    </location>
</feature>
<evidence type="ECO:0000313" key="10">
    <source>
        <dbReference type="Proteomes" id="UP000182334"/>
    </source>
</evidence>
<keyword evidence="3 7" id="KW-0812">Transmembrane</keyword>
<feature type="region of interest" description="Disordered" evidence="6">
    <location>
        <begin position="568"/>
        <end position="605"/>
    </location>
</feature>
<reference evidence="9 10" key="1">
    <citation type="submission" date="2016-10" db="EMBL/GenBank/DDBJ databases">
        <authorList>
            <person name="de Groot N.N."/>
        </authorList>
    </citation>
    <scope>NUCLEOTIDE SEQUENCE [LARGE SCALE GENOMIC DNA]</scope>
    <source>
        <strain evidence="9 10">CBS 141442</strain>
    </source>
</reference>
<dbReference type="SUPFAM" id="SSF103473">
    <property type="entry name" value="MFS general substrate transporter"/>
    <property type="match status" value="1"/>
</dbReference>
<feature type="transmembrane region" description="Helical" evidence="7">
    <location>
        <begin position="361"/>
        <end position="382"/>
    </location>
</feature>
<dbReference type="PROSITE" id="PS50850">
    <property type="entry name" value="MFS"/>
    <property type="match status" value="1"/>
</dbReference>
<evidence type="ECO:0000313" key="9">
    <source>
        <dbReference type="EMBL" id="SGZ57956.1"/>
    </source>
</evidence>
<feature type="compositionally biased region" description="Basic and acidic residues" evidence="6">
    <location>
        <begin position="568"/>
        <end position="577"/>
    </location>
</feature>
<feature type="transmembrane region" description="Helical" evidence="7">
    <location>
        <begin position="155"/>
        <end position="176"/>
    </location>
</feature>
<evidence type="ECO:0000259" key="8">
    <source>
        <dbReference type="PROSITE" id="PS50850"/>
    </source>
</evidence>
<feature type="transmembrane region" description="Helical" evidence="7">
    <location>
        <begin position="537"/>
        <end position="555"/>
    </location>
</feature>
<organism evidence="9 10">
    <name type="scientific">Sungouiella intermedia</name>
    <dbReference type="NCBI Taxonomy" id="45354"/>
    <lineage>
        <taxon>Eukaryota</taxon>
        <taxon>Fungi</taxon>
        <taxon>Dikarya</taxon>
        <taxon>Ascomycota</taxon>
        <taxon>Saccharomycotina</taxon>
        <taxon>Pichiomycetes</taxon>
        <taxon>Metschnikowiaceae</taxon>
        <taxon>Sungouiella</taxon>
    </lineage>
</organism>
<dbReference type="PANTHER" id="PTHR23501">
    <property type="entry name" value="MAJOR FACILITATOR SUPERFAMILY"/>
    <property type="match status" value="1"/>
</dbReference>
<comment type="similarity">
    <text evidence="2">Belongs to the major facilitator superfamily.</text>
</comment>
<dbReference type="EMBL" id="LT635762">
    <property type="protein sequence ID" value="SGZ57956.1"/>
    <property type="molecule type" value="Genomic_DNA"/>
</dbReference>
<dbReference type="PANTHER" id="PTHR23501:SF198">
    <property type="entry name" value="AZOLE RESISTANCE PROTEIN 1-RELATED"/>
    <property type="match status" value="1"/>
</dbReference>